<organism evidence="3 4">
    <name type="scientific">Aureococcus anophagefferens</name>
    <name type="common">Harmful bloom alga</name>
    <dbReference type="NCBI Taxonomy" id="44056"/>
    <lineage>
        <taxon>Eukaryota</taxon>
        <taxon>Sar</taxon>
        <taxon>Stramenopiles</taxon>
        <taxon>Ochrophyta</taxon>
        <taxon>Pelagophyceae</taxon>
        <taxon>Pelagomonadales</taxon>
        <taxon>Pelagomonadaceae</taxon>
        <taxon>Aureococcus</taxon>
    </lineage>
</organism>
<evidence type="ECO:0000313" key="3">
    <source>
        <dbReference type="EMBL" id="KAK7254061.1"/>
    </source>
</evidence>
<evidence type="ECO:0000313" key="4">
    <source>
        <dbReference type="Proteomes" id="UP001363151"/>
    </source>
</evidence>
<keyword evidence="4" id="KW-1185">Reference proteome</keyword>
<evidence type="ECO:0008006" key="5">
    <source>
        <dbReference type="Google" id="ProtNLM"/>
    </source>
</evidence>
<reference evidence="3 4" key="1">
    <citation type="submission" date="2024-03" db="EMBL/GenBank/DDBJ databases">
        <title>Aureococcus anophagefferens CCMP1851 and Kratosvirus quantuckense: Draft genome of a second virus-susceptible host strain in the model system.</title>
        <authorList>
            <person name="Chase E."/>
            <person name="Truchon A.R."/>
            <person name="Schepens W."/>
            <person name="Wilhelm S.W."/>
        </authorList>
    </citation>
    <scope>NUCLEOTIDE SEQUENCE [LARGE SCALE GENOMIC DNA]</scope>
    <source>
        <strain evidence="3 4">CCMP1851</strain>
    </source>
</reference>
<keyword evidence="2" id="KW-0732">Signal</keyword>
<sequence length="241" mass="26673">MHGRHFEVYARFVLLWTFVAVERILRNWDMEAPGAPTSPPASPTRKSKFDLVHENKLFANKHKDTLAFAVFALKFSGYSFLALGVLQTLAKAPGLPRHVAYGVFLLDAARRVNKLCKQESKKAAQDQLVDALDSVAQCHAIFAWVTIMAAGGLFADVSGLKAWGLRWAEEHDVVNAVLGYNESYWYSFKGVVAAGGAAGLKFGGYDYMVGKVKYWTKASKIGAEMANHKYAKLLAKKPKEE</sequence>
<feature type="chain" id="PRO_5045640303" description="DUF1279 domain-containing protein" evidence="2">
    <location>
        <begin position="22"/>
        <end position="241"/>
    </location>
</feature>
<feature type="signal peptide" evidence="2">
    <location>
        <begin position="1"/>
        <end position="21"/>
    </location>
</feature>
<dbReference type="EMBL" id="JBBJCI010000032">
    <property type="protein sequence ID" value="KAK7254061.1"/>
    <property type="molecule type" value="Genomic_DNA"/>
</dbReference>
<gene>
    <name evidence="3" type="ORF">SO694_00008050</name>
</gene>
<evidence type="ECO:0000256" key="1">
    <source>
        <dbReference type="SAM" id="Phobius"/>
    </source>
</evidence>
<evidence type="ECO:0000256" key="2">
    <source>
        <dbReference type="SAM" id="SignalP"/>
    </source>
</evidence>
<keyword evidence="1" id="KW-0472">Membrane</keyword>
<accession>A0ABR1GDB1</accession>
<feature type="transmembrane region" description="Helical" evidence="1">
    <location>
        <begin position="66"/>
        <end position="86"/>
    </location>
</feature>
<proteinExistence type="predicted"/>
<keyword evidence="1" id="KW-0812">Transmembrane</keyword>
<comment type="caution">
    <text evidence="3">The sequence shown here is derived from an EMBL/GenBank/DDBJ whole genome shotgun (WGS) entry which is preliminary data.</text>
</comment>
<name>A0ABR1GDB1_AURAN</name>
<dbReference type="Proteomes" id="UP001363151">
    <property type="component" value="Unassembled WGS sequence"/>
</dbReference>
<keyword evidence="1" id="KW-1133">Transmembrane helix</keyword>
<protein>
    <recommendedName>
        <fullName evidence="5">DUF1279 domain-containing protein</fullName>
    </recommendedName>
</protein>